<keyword evidence="7" id="KW-0346">Stress response</keyword>
<comment type="similarity">
    <text evidence="1">Belongs to the HicA mRNA interferase family.</text>
</comment>
<dbReference type="AlphaFoldDB" id="A0AA42BA81"/>
<dbReference type="RefSeq" id="WP_284057167.1">
    <property type="nucleotide sequence ID" value="NZ_JAMSLR010000005.1"/>
</dbReference>
<keyword evidence="6" id="KW-0694">RNA-binding</keyword>
<dbReference type="InterPro" id="IPR038570">
    <property type="entry name" value="HicA_sf"/>
</dbReference>
<keyword evidence="2" id="KW-1277">Toxin-antitoxin system</keyword>
<name>A0AA42BA81_9BACT</name>
<comment type="caution">
    <text evidence="8">The sequence shown here is derived from an EMBL/GenBank/DDBJ whole genome shotgun (WGS) entry which is preliminary data.</text>
</comment>
<evidence type="ECO:0000313" key="9">
    <source>
        <dbReference type="Proteomes" id="UP001165306"/>
    </source>
</evidence>
<evidence type="ECO:0000256" key="3">
    <source>
        <dbReference type="ARBA" id="ARBA00022722"/>
    </source>
</evidence>
<evidence type="ECO:0000313" key="8">
    <source>
        <dbReference type="EMBL" id="MCM8749387.1"/>
    </source>
</evidence>
<keyword evidence="3" id="KW-0540">Nuclease</keyword>
<reference evidence="8" key="1">
    <citation type="submission" date="2022-06" db="EMBL/GenBank/DDBJ databases">
        <title>CFH 74404 Thermomicrobiaceae sp.</title>
        <authorList>
            <person name="Ming H."/>
            <person name="Li W.-J."/>
            <person name="Zhao Z."/>
        </authorList>
    </citation>
    <scope>NUCLEOTIDE SEQUENCE</scope>
    <source>
        <strain evidence="8">CFH 74404</strain>
    </source>
</reference>
<dbReference type="InterPro" id="IPR012933">
    <property type="entry name" value="HicA_mRNA_interferase"/>
</dbReference>
<evidence type="ECO:0000256" key="5">
    <source>
        <dbReference type="ARBA" id="ARBA00022801"/>
    </source>
</evidence>
<accession>A0AA42BA81</accession>
<proteinExistence type="inferred from homology"/>
<protein>
    <submittedName>
        <fullName evidence="8">Type II toxin-antitoxin system HicA family toxin</fullName>
    </submittedName>
</protein>
<dbReference type="Gene3D" id="3.30.920.30">
    <property type="entry name" value="Hypothetical protein"/>
    <property type="match status" value="1"/>
</dbReference>
<evidence type="ECO:0000256" key="2">
    <source>
        <dbReference type="ARBA" id="ARBA00022649"/>
    </source>
</evidence>
<evidence type="ECO:0000256" key="6">
    <source>
        <dbReference type="ARBA" id="ARBA00022884"/>
    </source>
</evidence>
<dbReference type="GO" id="GO:0004519">
    <property type="term" value="F:endonuclease activity"/>
    <property type="evidence" value="ECO:0007669"/>
    <property type="project" value="UniProtKB-KW"/>
</dbReference>
<dbReference type="GO" id="GO:0003729">
    <property type="term" value="F:mRNA binding"/>
    <property type="evidence" value="ECO:0007669"/>
    <property type="project" value="InterPro"/>
</dbReference>
<keyword evidence="9" id="KW-1185">Reference proteome</keyword>
<keyword evidence="4" id="KW-0255">Endonuclease</keyword>
<dbReference type="Pfam" id="PF07927">
    <property type="entry name" value="HicA_toxin"/>
    <property type="match status" value="1"/>
</dbReference>
<dbReference type="GO" id="GO:0016787">
    <property type="term" value="F:hydrolase activity"/>
    <property type="evidence" value="ECO:0007669"/>
    <property type="project" value="UniProtKB-KW"/>
</dbReference>
<keyword evidence="5" id="KW-0378">Hydrolase</keyword>
<evidence type="ECO:0000256" key="1">
    <source>
        <dbReference type="ARBA" id="ARBA00006620"/>
    </source>
</evidence>
<dbReference type="EMBL" id="JAMSLR010000005">
    <property type="protein sequence ID" value="MCM8749387.1"/>
    <property type="molecule type" value="Genomic_DNA"/>
</dbReference>
<dbReference type="SUPFAM" id="SSF54786">
    <property type="entry name" value="YcfA/nrd intein domain"/>
    <property type="match status" value="1"/>
</dbReference>
<evidence type="ECO:0000256" key="4">
    <source>
        <dbReference type="ARBA" id="ARBA00022759"/>
    </source>
</evidence>
<sequence>MRQPPEVAYEDVETLLAMFGWYVDRIRGSHVVFGKEGEFSISVPKHRGKRVKGAYVRIIVERLRLDELDLDEL</sequence>
<evidence type="ECO:0000256" key="7">
    <source>
        <dbReference type="ARBA" id="ARBA00023016"/>
    </source>
</evidence>
<dbReference type="Proteomes" id="UP001165306">
    <property type="component" value="Unassembled WGS sequence"/>
</dbReference>
<organism evidence="8 9">
    <name type="scientific">Thermalbibacter longus</name>
    <dbReference type="NCBI Taxonomy" id="2951981"/>
    <lineage>
        <taxon>Bacteria</taxon>
        <taxon>Pseudomonadati</taxon>
        <taxon>Thermomicrobiota</taxon>
        <taxon>Thermomicrobia</taxon>
        <taxon>Thermomicrobiales</taxon>
        <taxon>Thermomicrobiaceae</taxon>
        <taxon>Thermalbibacter</taxon>
    </lineage>
</organism>
<gene>
    <name evidence="8" type="ORF">NET02_09535</name>
</gene>